<keyword evidence="5" id="KW-1185">Reference proteome</keyword>
<keyword evidence="1 4" id="KW-0489">Methyltransferase</keyword>
<keyword evidence="3" id="KW-0949">S-adenosyl-L-methionine</keyword>
<evidence type="ECO:0000256" key="1">
    <source>
        <dbReference type="ARBA" id="ARBA00022603"/>
    </source>
</evidence>
<keyword evidence="2 4" id="KW-0808">Transferase</keyword>
<protein>
    <submittedName>
        <fullName evidence="4">Class I SAM-dependent methyltransferase</fullName>
        <ecNumber evidence="4">2.1.-.-</ecNumber>
    </submittedName>
</protein>
<dbReference type="EMBL" id="CP139558">
    <property type="protein sequence ID" value="WPU94411.1"/>
    <property type="molecule type" value="Genomic_DNA"/>
</dbReference>
<proteinExistence type="predicted"/>
<dbReference type="PANTHER" id="PTHR43464:SF19">
    <property type="entry name" value="UBIQUINONE BIOSYNTHESIS O-METHYLTRANSFERASE, MITOCHONDRIAL"/>
    <property type="match status" value="1"/>
</dbReference>
<dbReference type="PANTHER" id="PTHR43464">
    <property type="entry name" value="METHYLTRANSFERASE"/>
    <property type="match status" value="1"/>
</dbReference>
<dbReference type="EC" id="2.1.-.-" evidence="4"/>
<dbReference type="InterPro" id="IPR029063">
    <property type="entry name" value="SAM-dependent_MTases_sf"/>
</dbReference>
<dbReference type="SUPFAM" id="SSF53335">
    <property type="entry name" value="S-adenosyl-L-methionine-dependent methyltransferases"/>
    <property type="match status" value="1"/>
</dbReference>
<dbReference type="RefSeq" id="WP_321563532.1">
    <property type="nucleotide sequence ID" value="NZ_CP139558.1"/>
</dbReference>
<sequence>MITKTFKNVAGQTEDEFYTSFFTQNPHWNKATPNADENLRWKIIEKFLYYIKGYQKSTGRLNSNNILDMGCGRGWLSNLLANYGHVIAIEPVRPVVEHARKLFPHLDIRCGTAGDLVADGKLSYFDVIVCSEVIEHIPDAQKADFIFALKSLLKKGGFLMMTTPRKDAEAEWIKYGNAAQPVEDWMTEKALGSLFEQAGLTNHLLSRAAMPPVKKAPEIEIYQLWLVQN</sequence>
<evidence type="ECO:0000313" key="4">
    <source>
        <dbReference type="EMBL" id="WPU94411.1"/>
    </source>
</evidence>
<dbReference type="Pfam" id="PF13489">
    <property type="entry name" value="Methyltransf_23"/>
    <property type="match status" value="1"/>
</dbReference>
<dbReference type="GO" id="GO:0032259">
    <property type="term" value="P:methylation"/>
    <property type="evidence" value="ECO:0007669"/>
    <property type="project" value="UniProtKB-KW"/>
</dbReference>
<dbReference type="Gene3D" id="3.40.50.150">
    <property type="entry name" value="Vaccinia Virus protein VP39"/>
    <property type="match status" value="1"/>
</dbReference>
<reference evidence="4 5" key="1">
    <citation type="submission" date="2023-11" db="EMBL/GenBank/DDBJ databases">
        <title>Analysis of the Genomes of Mucilaginibacter gossypii cycad 4 and M. sabulilitoris SNA2: microbes with the potential for plant growth promotion.</title>
        <authorList>
            <person name="Hirsch A.M."/>
            <person name="Humm E."/>
            <person name="Rubbi M."/>
            <person name="Del Vecchio G."/>
            <person name="Ha S.M."/>
            <person name="Pellegrini M."/>
            <person name="Gunsalus R.P."/>
        </authorList>
    </citation>
    <scope>NUCLEOTIDE SEQUENCE [LARGE SCALE GENOMIC DNA]</scope>
    <source>
        <strain evidence="4 5">SNA2</strain>
    </source>
</reference>
<dbReference type="CDD" id="cd02440">
    <property type="entry name" value="AdoMet_MTases"/>
    <property type="match status" value="1"/>
</dbReference>
<dbReference type="GO" id="GO:0008168">
    <property type="term" value="F:methyltransferase activity"/>
    <property type="evidence" value="ECO:0007669"/>
    <property type="project" value="UniProtKB-KW"/>
</dbReference>
<evidence type="ECO:0000256" key="3">
    <source>
        <dbReference type="ARBA" id="ARBA00022691"/>
    </source>
</evidence>
<evidence type="ECO:0000313" key="5">
    <source>
        <dbReference type="Proteomes" id="UP001324380"/>
    </source>
</evidence>
<organism evidence="4 5">
    <name type="scientific">Mucilaginibacter sabulilitoris</name>
    <dbReference type="NCBI Taxonomy" id="1173583"/>
    <lineage>
        <taxon>Bacteria</taxon>
        <taxon>Pseudomonadati</taxon>
        <taxon>Bacteroidota</taxon>
        <taxon>Sphingobacteriia</taxon>
        <taxon>Sphingobacteriales</taxon>
        <taxon>Sphingobacteriaceae</taxon>
        <taxon>Mucilaginibacter</taxon>
    </lineage>
</organism>
<accession>A0ABZ0TNN7</accession>
<name>A0ABZ0TNN7_9SPHI</name>
<evidence type="ECO:0000256" key="2">
    <source>
        <dbReference type="ARBA" id="ARBA00022679"/>
    </source>
</evidence>
<dbReference type="Proteomes" id="UP001324380">
    <property type="component" value="Chromosome"/>
</dbReference>
<gene>
    <name evidence="4" type="ORF">SNE25_02605</name>
</gene>